<organism evidence="7 8">
    <name type="scientific">Angiostrongylus cantonensis</name>
    <name type="common">Rat lungworm</name>
    <dbReference type="NCBI Taxonomy" id="6313"/>
    <lineage>
        <taxon>Eukaryota</taxon>
        <taxon>Metazoa</taxon>
        <taxon>Ecdysozoa</taxon>
        <taxon>Nematoda</taxon>
        <taxon>Chromadorea</taxon>
        <taxon>Rhabditida</taxon>
        <taxon>Rhabditina</taxon>
        <taxon>Rhabditomorpha</taxon>
        <taxon>Strongyloidea</taxon>
        <taxon>Metastrongylidae</taxon>
        <taxon>Angiostrongylus</taxon>
    </lineage>
</organism>
<dbReference type="GO" id="GO:0035267">
    <property type="term" value="C:NuA4 histone acetyltransferase complex"/>
    <property type="evidence" value="ECO:0007669"/>
    <property type="project" value="TreeGrafter"/>
</dbReference>
<keyword evidence="7" id="KW-1185">Reference proteome</keyword>
<keyword evidence="4" id="KW-0804">Transcription</keyword>
<reference evidence="8" key="2">
    <citation type="submission" date="2016-04" db="UniProtKB">
        <authorList>
            <consortium name="WormBaseParasite"/>
        </authorList>
    </citation>
    <scope>IDENTIFICATION</scope>
</reference>
<dbReference type="Pfam" id="PF05712">
    <property type="entry name" value="MRG"/>
    <property type="match status" value="1"/>
</dbReference>
<evidence type="ECO:0000313" key="7">
    <source>
        <dbReference type="Proteomes" id="UP000035642"/>
    </source>
</evidence>
<dbReference type="InterPro" id="IPR038217">
    <property type="entry name" value="MRG_C_sf"/>
</dbReference>
<dbReference type="GO" id="GO:0006355">
    <property type="term" value="P:regulation of DNA-templated transcription"/>
    <property type="evidence" value="ECO:0007669"/>
    <property type="project" value="InterPro"/>
</dbReference>
<evidence type="ECO:0000313" key="8">
    <source>
        <dbReference type="WBParaSite" id="ACAC_0001027801-mRNA-1"/>
    </source>
</evidence>
<keyword evidence="3" id="KW-0805">Transcription regulation</keyword>
<dbReference type="InterPro" id="IPR008676">
    <property type="entry name" value="MRG"/>
</dbReference>
<sequence>MLADFDKACGKIGLRLNLKKTIFMKNELVSFAPFTLNGTNICECCSCVYLSRKINMMNDLAPELSRRKRVAWGAFKSIEDVMKRTKNTGLRAHLFDSAVLRALTYASETWSLRKEDERALSVIEHAVERTMLGVSRFTQDSVWRHVHLLRALSQTKHSIQSNTVSWMVVSDWMVVLQFQAELENAKLEKKRKSTPKTPSVHYGCLPQSLREILERDHDAVIQRRLLAKLPALYPIDVILHEFLTNFQVDVTKREDKIIVSFEDDISSNRISDLVRSCQMITDYFNLLLGSCLSSLAFKSYPFCPLSHINLVRSAVLPDNSIPVRLSSIYGFPHLLRLFDCLREKFQGISTNTGPLLALKFMTSDFVEFVDGNREKYFSVARQPTQPGISDGVCSQELIRVDTIELSTYLLSCKVVKANIWIIDEE</sequence>
<dbReference type="AlphaFoldDB" id="A0A158PB20"/>
<dbReference type="PROSITE" id="PS51640">
    <property type="entry name" value="MRG"/>
    <property type="match status" value="1"/>
</dbReference>
<dbReference type="Gene3D" id="1.10.274.30">
    <property type="entry name" value="MRG domain"/>
    <property type="match status" value="1"/>
</dbReference>
<dbReference type="WBParaSite" id="ACAC_0001027801-mRNA-1">
    <property type="protein sequence ID" value="ACAC_0001027801-mRNA-1"/>
    <property type="gene ID" value="ACAC_0001027801"/>
</dbReference>
<comment type="subcellular location">
    <subcellularLocation>
        <location evidence="1">Nucleus</location>
    </subcellularLocation>
</comment>
<proteinExistence type="predicted"/>
<feature type="domain" description="MRG" evidence="6">
    <location>
        <begin position="189"/>
        <end position="378"/>
    </location>
</feature>
<keyword evidence="5" id="KW-0539">Nucleus</keyword>
<dbReference type="PANTHER" id="PTHR10880:SF48">
    <property type="entry name" value="MORTALITY FACTOR 4 LIKE 2"/>
    <property type="match status" value="1"/>
</dbReference>
<evidence type="ECO:0000256" key="5">
    <source>
        <dbReference type="ARBA" id="ARBA00023242"/>
    </source>
</evidence>
<dbReference type="Proteomes" id="UP000035642">
    <property type="component" value="Unassembled WGS sequence"/>
</dbReference>
<evidence type="ECO:0000256" key="3">
    <source>
        <dbReference type="ARBA" id="ARBA00023015"/>
    </source>
</evidence>
<dbReference type="GO" id="GO:0006325">
    <property type="term" value="P:chromatin organization"/>
    <property type="evidence" value="ECO:0007669"/>
    <property type="project" value="UniProtKB-KW"/>
</dbReference>
<dbReference type="InterPro" id="IPR026541">
    <property type="entry name" value="MRG_dom"/>
</dbReference>
<reference evidence="7" key="1">
    <citation type="submission" date="2012-09" db="EMBL/GenBank/DDBJ databases">
        <authorList>
            <person name="Martin A.A."/>
        </authorList>
    </citation>
    <scope>NUCLEOTIDE SEQUENCE</scope>
</reference>
<dbReference type="STRING" id="6313.A0A158PB20"/>
<evidence type="ECO:0000256" key="2">
    <source>
        <dbReference type="ARBA" id="ARBA00022853"/>
    </source>
</evidence>
<evidence type="ECO:0000259" key="6">
    <source>
        <dbReference type="Pfam" id="PF05712"/>
    </source>
</evidence>
<name>A0A158PB20_ANGCA</name>
<evidence type="ECO:0000256" key="1">
    <source>
        <dbReference type="ARBA" id="ARBA00004123"/>
    </source>
</evidence>
<dbReference type="PANTHER" id="PTHR10880">
    <property type="entry name" value="MORTALITY FACTOR 4-LIKE PROTEIN"/>
    <property type="match status" value="1"/>
</dbReference>
<keyword evidence="2" id="KW-0156">Chromatin regulator</keyword>
<dbReference type="GO" id="GO:0005634">
    <property type="term" value="C:nucleus"/>
    <property type="evidence" value="ECO:0007669"/>
    <property type="project" value="UniProtKB-SubCell"/>
</dbReference>
<accession>A0A158PB20</accession>
<protein>
    <submittedName>
        <fullName evidence="8">MRG domain-containing protein</fullName>
    </submittedName>
</protein>
<evidence type="ECO:0000256" key="4">
    <source>
        <dbReference type="ARBA" id="ARBA00023163"/>
    </source>
</evidence>